<name>A0A369LJH6_9ACTN</name>
<evidence type="ECO:0000256" key="5">
    <source>
        <dbReference type="ARBA" id="ARBA00023136"/>
    </source>
</evidence>
<proteinExistence type="predicted"/>
<dbReference type="Gene3D" id="3.40.710.10">
    <property type="entry name" value="DD-peptidase/beta-lactamase superfamily"/>
    <property type="match status" value="1"/>
</dbReference>
<dbReference type="InterPro" id="IPR012338">
    <property type="entry name" value="Beta-lactam/transpept-like"/>
</dbReference>
<dbReference type="SUPFAM" id="SSF56601">
    <property type="entry name" value="beta-lactamase/transpeptidase-like"/>
    <property type="match status" value="1"/>
</dbReference>
<organism evidence="9 10">
    <name type="scientific">Slackia isoflavoniconvertens</name>
    <dbReference type="NCBI Taxonomy" id="572010"/>
    <lineage>
        <taxon>Bacteria</taxon>
        <taxon>Bacillati</taxon>
        <taxon>Actinomycetota</taxon>
        <taxon>Coriobacteriia</taxon>
        <taxon>Eggerthellales</taxon>
        <taxon>Eggerthellaceae</taxon>
        <taxon>Slackia</taxon>
    </lineage>
</organism>
<dbReference type="GO" id="GO:0051301">
    <property type="term" value="P:cell division"/>
    <property type="evidence" value="ECO:0007669"/>
    <property type="project" value="InterPro"/>
</dbReference>
<dbReference type="GO" id="GO:0008658">
    <property type="term" value="F:penicillin binding"/>
    <property type="evidence" value="ECO:0007669"/>
    <property type="project" value="InterPro"/>
</dbReference>
<dbReference type="InterPro" id="IPR001460">
    <property type="entry name" value="PCN-bd_Tpept"/>
</dbReference>
<dbReference type="InterPro" id="IPR054120">
    <property type="entry name" value="PBPA_dimer"/>
</dbReference>
<dbReference type="AlphaFoldDB" id="A0A369LJH6"/>
<feature type="transmembrane region" description="Helical" evidence="6">
    <location>
        <begin position="92"/>
        <end position="110"/>
    </location>
</feature>
<comment type="caution">
    <text evidence="9">The sequence shown here is derived from an EMBL/GenBank/DDBJ whole genome shotgun (WGS) entry which is preliminary data.</text>
</comment>
<evidence type="ECO:0000256" key="1">
    <source>
        <dbReference type="ARBA" id="ARBA00004141"/>
    </source>
</evidence>
<dbReference type="Pfam" id="PF00905">
    <property type="entry name" value="Transpeptidase"/>
    <property type="match status" value="1"/>
</dbReference>
<keyword evidence="4 6" id="KW-1133">Transmembrane helix</keyword>
<evidence type="ECO:0000259" key="8">
    <source>
        <dbReference type="Pfam" id="PF21922"/>
    </source>
</evidence>
<feature type="transmembrane region" description="Helical" evidence="6">
    <location>
        <begin position="360"/>
        <end position="381"/>
    </location>
</feature>
<feature type="domain" description="Penicillin-binding protein transpeptidase" evidence="7">
    <location>
        <begin position="609"/>
        <end position="912"/>
    </location>
</feature>
<dbReference type="PANTHER" id="PTHR30627:SF24">
    <property type="entry name" value="PENICILLIN-BINDING PROTEIN 4B"/>
    <property type="match status" value="1"/>
</dbReference>
<feature type="transmembrane region" description="Helical" evidence="6">
    <location>
        <begin position="462"/>
        <end position="485"/>
    </location>
</feature>
<reference evidence="9 10" key="1">
    <citation type="journal article" date="2018" name="Elife">
        <title>Discovery and characterization of a prevalent human gut bacterial enzyme sufficient for the inactivation of a family of plant toxins.</title>
        <authorList>
            <person name="Koppel N."/>
            <person name="Bisanz J.E."/>
            <person name="Pandelia M.E."/>
            <person name="Turnbaugh P.J."/>
            <person name="Balskus E.P."/>
        </authorList>
    </citation>
    <scope>NUCLEOTIDE SEQUENCE [LARGE SCALE GENOMIC DNA]</scope>
    <source>
        <strain evidence="9 10">OB21 GAM31</strain>
    </source>
</reference>
<dbReference type="Gene3D" id="3.90.1310.10">
    <property type="entry name" value="Penicillin-binding protein 2a (Domain 2)"/>
    <property type="match status" value="1"/>
</dbReference>
<dbReference type="GO" id="GO:0008360">
    <property type="term" value="P:regulation of cell shape"/>
    <property type="evidence" value="ECO:0007669"/>
    <property type="project" value="UniProtKB-KW"/>
</dbReference>
<accession>A0A369LJH6</accession>
<dbReference type="RefSeq" id="WP_114615271.1">
    <property type="nucleotide sequence ID" value="NZ_PPTO01000005.1"/>
</dbReference>
<dbReference type="Pfam" id="PF21922">
    <property type="entry name" value="PBP_dimer_2"/>
    <property type="match status" value="1"/>
</dbReference>
<evidence type="ECO:0000259" key="7">
    <source>
        <dbReference type="Pfam" id="PF00905"/>
    </source>
</evidence>
<evidence type="ECO:0000256" key="6">
    <source>
        <dbReference type="SAM" id="Phobius"/>
    </source>
</evidence>
<dbReference type="EMBL" id="PPTO01000005">
    <property type="protein sequence ID" value="RDB59324.1"/>
    <property type="molecule type" value="Genomic_DNA"/>
</dbReference>
<keyword evidence="3" id="KW-0133">Cell shape</keyword>
<feature type="transmembrane region" description="Helical" evidence="6">
    <location>
        <begin position="242"/>
        <end position="262"/>
    </location>
</feature>
<dbReference type="GO" id="GO:0071555">
    <property type="term" value="P:cell wall organization"/>
    <property type="evidence" value="ECO:0007669"/>
    <property type="project" value="TreeGrafter"/>
</dbReference>
<dbReference type="GO" id="GO:0005886">
    <property type="term" value="C:plasma membrane"/>
    <property type="evidence" value="ECO:0007669"/>
    <property type="project" value="TreeGrafter"/>
</dbReference>
<feature type="transmembrane region" description="Helical" evidence="6">
    <location>
        <begin position="220"/>
        <end position="237"/>
    </location>
</feature>
<evidence type="ECO:0000313" key="10">
    <source>
        <dbReference type="Proteomes" id="UP000253975"/>
    </source>
</evidence>
<dbReference type="PANTHER" id="PTHR30627">
    <property type="entry name" value="PEPTIDOGLYCAN D,D-TRANSPEPTIDASE"/>
    <property type="match status" value="1"/>
</dbReference>
<dbReference type="Proteomes" id="UP000253975">
    <property type="component" value="Unassembled WGS sequence"/>
</dbReference>
<keyword evidence="5 6" id="KW-0472">Membrane</keyword>
<feature type="transmembrane region" description="Helical" evidence="6">
    <location>
        <begin position="66"/>
        <end position="86"/>
    </location>
</feature>
<comment type="subcellular location">
    <subcellularLocation>
        <location evidence="1">Membrane</location>
        <topology evidence="1">Multi-pass membrane protein</topology>
    </subcellularLocation>
</comment>
<feature type="transmembrane region" description="Helical" evidence="6">
    <location>
        <begin position="160"/>
        <end position="176"/>
    </location>
</feature>
<feature type="transmembrane region" description="Helical" evidence="6">
    <location>
        <begin position="197"/>
        <end position="214"/>
    </location>
</feature>
<feature type="transmembrane region" description="Helical" evidence="6">
    <location>
        <begin position="328"/>
        <end position="348"/>
    </location>
</feature>
<feature type="transmembrane region" description="Helical" evidence="6">
    <location>
        <begin position="393"/>
        <end position="412"/>
    </location>
</feature>
<evidence type="ECO:0000256" key="2">
    <source>
        <dbReference type="ARBA" id="ARBA00022692"/>
    </source>
</evidence>
<feature type="transmembrane region" description="Helical" evidence="6">
    <location>
        <begin position="42"/>
        <end position="59"/>
    </location>
</feature>
<protein>
    <submittedName>
        <fullName evidence="9">Peptidoglycan glycosyltransferase</fullName>
    </submittedName>
</protein>
<sequence>MSRRNTELLLLCLAAPFVVLLFAMVLVQQGTALSLESLTAPLGLFAAFVVAHIATRFLAKNADPAILPITFGLSGIGIAFVTRLAPDLAVSQIIWLFVGIACMVITLTVVRNIDRLSQYKYTFMVLGIILLLSPMIPGLGQEILGSRIWLKLGPFSFQPGEIAKICIVIFLASYLAQNREMLSIFTVRVGRFRVPDLGTLAPLLVMWAISFIIVVFEKDLGSALVCFVLFLVMLYIASGKKLYLVVGFGLAAIGCVFLYQFFGHVQIRVNTWLDPFSDASGNGYQLCQTLYSLADGGMVGVGIGNGLAENIPVVESDFIFAAIAEETGLLGGAAVLLLYLSLCIRGFATAARAKSDVSAMMAVGCTVTIVLQAFIIVGGVTRLIPLTGLTLPFISQGGSSLLASFIGIGLLLRCGDEGTGINSEVRDGTSRMAPIGAHGSHGRPAETGVLGRVALGKRLTNTALAFALMFAALVANLTYVMVFMADEYQSYPGNNHTLYKEARTERGSISTYDGVVLADSVQADDGGYTREYPQGSLAAHLVGYYSQVYGASGIEASQNNALKGDSNFASWTDVVNSMAGIETPGNDVRLTINSEIQKTAESVLEGYKGAVVVMNPKTGAVLACASSPTYDINDVDDILAQAASGTDATNGALINRATSAVYAPGSTFKLVTLTALIEGNLATPSTTVDAPAQMTIGNASVTNADDIGYGTITLAQALAVSSNTAFGQFGEEVGSDLLVKTAQKFGFGSAIDTDIPTTASLMPDPDEMTTWETAWAACGQPVGEHASPAGPQATVLQMAMVASAIANDGVLEKPYFVEGVYNAQGERSFSATPKNLGSVMSSSSAKTITEMMEGVVNNGTGAGAKIQGVQVAGKTGTAETNKEYNDSWFVGFAPSDNPSVAVAVLIEEGVHGTDESGLASVRAQKVLTSALQAQGLL</sequence>
<evidence type="ECO:0000313" key="9">
    <source>
        <dbReference type="EMBL" id="RDB59324.1"/>
    </source>
</evidence>
<feature type="transmembrane region" description="Helical" evidence="6">
    <location>
        <begin position="122"/>
        <end position="140"/>
    </location>
</feature>
<dbReference type="Pfam" id="PF01098">
    <property type="entry name" value="FTSW_RODA_SPOVE"/>
    <property type="match status" value="1"/>
</dbReference>
<dbReference type="InterPro" id="IPR050515">
    <property type="entry name" value="Beta-lactam/transpept"/>
</dbReference>
<gene>
    <name evidence="9" type="ORF">C1881_04090</name>
</gene>
<feature type="domain" description="Penicillin binding protein A dimerisation" evidence="8">
    <location>
        <begin position="506"/>
        <end position="588"/>
    </location>
</feature>
<evidence type="ECO:0000256" key="3">
    <source>
        <dbReference type="ARBA" id="ARBA00022960"/>
    </source>
</evidence>
<dbReference type="GO" id="GO:0016740">
    <property type="term" value="F:transferase activity"/>
    <property type="evidence" value="ECO:0007669"/>
    <property type="project" value="UniProtKB-KW"/>
</dbReference>
<evidence type="ECO:0000256" key="4">
    <source>
        <dbReference type="ARBA" id="ARBA00022989"/>
    </source>
</evidence>
<keyword evidence="2 6" id="KW-0812">Transmembrane</keyword>
<keyword evidence="9" id="KW-0808">Transferase</keyword>
<dbReference type="GO" id="GO:0071972">
    <property type="term" value="F:peptidoglycan L,D-transpeptidase activity"/>
    <property type="evidence" value="ECO:0007669"/>
    <property type="project" value="TreeGrafter"/>
</dbReference>
<dbReference type="InterPro" id="IPR001182">
    <property type="entry name" value="FtsW/RodA"/>
</dbReference>